<organism evidence="1 2">
    <name type="scientific">Pseudoglutamicibacter albus DNF00011</name>
    <dbReference type="NCBI Taxonomy" id="1401063"/>
    <lineage>
        <taxon>Bacteria</taxon>
        <taxon>Bacillati</taxon>
        <taxon>Actinomycetota</taxon>
        <taxon>Actinomycetes</taxon>
        <taxon>Micrococcales</taxon>
        <taxon>Micrococcaceae</taxon>
        <taxon>Pseudoglutamicibacter</taxon>
    </lineage>
</organism>
<accession>A0A095YHN0</accession>
<dbReference type="EMBL" id="JRNH01000001">
    <property type="protein sequence ID" value="KGF21768.1"/>
    <property type="molecule type" value="Genomic_DNA"/>
</dbReference>
<gene>
    <name evidence="1" type="ORF">HMPREF2128_00240</name>
</gene>
<sequence length="123" mass="13032">MGLQKFGTLCLEVVVFEHVCVAFLLDGGVELRELRGDEATQSLDGVLRDLDAPVVVFDRGFNIRHIHCFAFTVGAFGVTTGTDEVRVDDATAALGVGDHESGAALTAEHGVFEIVIVGLGFLA</sequence>
<comment type="caution">
    <text evidence="1">The sequence shown here is derived from an EMBL/GenBank/DDBJ whole genome shotgun (WGS) entry which is preliminary data.</text>
</comment>
<reference evidence="1 2" key="1">
    <citation type="submission" date="2014-07" db="EMBL/GenBank/DDBJ databases">
        <authorList>
            <person name="McCorrison J."/>
            <person name="Sanka R."/>
            <person name="Torralba M."/>
            <person name="Gillis M."/>
            <person name="Haft D.H."/>
            <person name="Methe B."/>
            <person name="Sutton G."/>
            <person name="Nelson K.E."/>
        </authorList>
    </citation>
    <scope>NUCLEOTIDE SEQUENCE [LARGE SCALE GENOMIC DNA]</scope>
    <source>
        <strain evidence="1 2">DNF00011</strain>
    </source>
</reference>
<protein>
    <submittedName>
        <fullName evidence="1">Uncharacterized protein</fullName>
    </submittedName>
</protein>
<name>A0A095YHN0_9MICC</name>
<dbReference type="Proteomes" id="UP000053528">
    <property type="component" value="Unassembled WGS sequence"/>
</dbReference>
<dbReference type="AlphaFoldDB" id="A0A095YHN0"/>
<proteinExistence type="predicted"/>
<evidence type="ECO:0000313" key="1">
    <source>
        <dbReference type="EMBL" id="KGF21768.1"/>
    </source>
</evidence>
<evidence type="ECO:0000313" key="2">
    <source>
        <dbReference type="Proteomes" id="UP000053528"/>
    </source>
</evidence>